<evidence type="ECO:0000256" key="1">
    <source>
        <dbReference type="ARBA" id="ARBA00011073"/>
    </source>
</evidence>
<dbReference type="InterPro" id="IPR015500">
    <property type="entry name" value="Peptidase_S8_subtilisin-rel"/>
</dbReference>
<dbReference type="Pfam" id="PF00082">
    <property type="entry name" value="Peptidase_S8"/>
    <property type="match status" value="1"/>
</dbReference>
<evidence type="ECO:0000256" key="3">
    <source>
        <dbReference type="ARBA" id="ARBA00022801"/>
    </source>
</evidence>
<evidence type="ECO:0000256" key="6">
    <source>
        <dbReference type="SAM" id="MobiDB-lite"/>
    </source>
</evidence>
<name>A0A538U5N0_UNCEI</name>
<dbReference type="GO" id="GO:0004252">
    <property type="term" value="F:serine-type endopeptidase activity"/>
    <property type="evidence" value="ECO:0007669"/>
    <property type="project" value="InterPro"/>
</dbReference>
<evidence type="ECO:0000256" key="4">
    <source>
        <dbReference type="ARBA" id="ARBA00022825"/>
    </source>
</evidence>
<feature type="region of interest" description="Disordered" evidence="6">
    <location>
        <begin position="446"/>
        <end position="482"/>
    </location>
</feature>
<dbReference type="AlphaFoldDB" id="A0A538U5N0"/>
<comment type="caution">
    <text evidence="9">The sequence shown here is derived from an EMBL/GenBank/DDBJ whole genome shotgun (WGS) entry which is preliminary data.</text>
</comment>
<dbReference type="PANTHER" id="PTHR43806">
    <property type="entry name" value="PEPTIDASE S8"/>
    <property type="match status" value="1"/>
</dbReference>
<dbReference type="GO" id="GO:0006508">
    <property type="term" value="P:proteolysis"/>
    <property type="evidence" value="ECO:0007669"/>
    <property type="project" value="UniProtKB-KW"/>
</dbReference>
<protein>
    <recommendedName>
        <fullName evidence="8">Peptidase S8/S53 domain-containing protein</fullName>
    </recommendedName>
</protein>
<accession>A0A538U5N0</accession>
<dbReference type="InterPro" id="IPR050131">
    <property type="entry name" value="Peptidase_S8_subtilisin-like"/>
</dbReference>
<feature type="domain" description="Peptidase S8/S53" evidence="8">
    <location>
        <begin position="146"/>
        <end position="451"/>
    </location>
</feature>
<keyword evidence="3" id="KW-0378">Hydrolase</keyword>
<evidence type="ECO:0000313" key="10">
    <source>
        <dbReference type="Proteomes" id="UP000319771"/>
    </source>
</evidence>
<dbReference type="SUPFAM" id="SSF52743">
    <property type="entry name" value="Subtilisin-like"/>
    <property type="match status" value="1"/>
</dbReference>
<evidence type="ECO:0000256" key="2">
    <source>
        <dbReference type="ARBA" id="ARBA00022670"/>
    </source>
</evidence>
<organism evidence="9 10">
    <name type="scientific">Eiseniibacteriota bacterium</name>
    <dbReference type="NCBI Taxonomy" id="2212470"/>
    <lineage>
        <taxon>Bacteria</taxon>
        <taxon>Candidatus Eiseniibacteriota</taxon>
    </lineage>
</organism>
<proteinExistence type="inferred from homology"/>
<dbReference type="EMBL" id="VBPB01000180">
    <property type="protein sequence ID" value="TMQ71185.1"/>
    <property type="molecule type" value="Genomic_DNA"/>
</dbReference>
<keyword evidence="7" id="KW-0732">Signal</keyword>
<evidence type="ECO:0000256" key="5">
    <source>
        <dbReference type="PROSITE-ProRule" id="PRU01240"/>
    </source>
</evidence>
<reference evidence="9 10" key="1">
    <citation type="journal article" date="2019" name="Nat. Microbiol.">
        <title>Mediterranean grassland soil C-N compound turnover is dependent on rainfall and depth, and is mediated by genomically divergent microorganisms.</title>
        <authorList>
            <person name="Diamond S."/>
            <person name="Andeer P.F."/>
            <person name="Li Z."/>
            <person name="Crits-Christoph A."/>
            <person name="Burstein D."/>
            <person name="Anantharaman K."/>
            <person name="Lane K.R."/>
            <person name="Thomas B.C."/>
            <person name="Pan C."/>
            <person name="Northen T.R."/>
            <person name="Banfield J.F."/>
        </authorList>
    </citation>
    <scope>NUCLEOTIDE SEQUENCE [LARGE SCALE GENOMIC DNA]</scope>
    <source>
        <strain evidence="9">WS_11</strain>
    </source>
</reference>
<keyword evidence="4" id="KW-0720">Serine protease</keyword>
<dbReference type="PANTHER" id="PTHR43806:SF11">
    <property type="entry name" value="CEREVISIN-RELATED"/>
    <property type="match status" value="1"/>
</dbReference>
<evidence type="ECO:0000259" key="8">
    <source>
        <dbReference type="Pfam" id="PF00082"/>
    </source>
</evidence>
<dbReference type="Proteomes" id="UP000319771">
    <property type="component" value="Unassembled WGS sequence"/>
</dbReference>
<keyword evidence="2" id="KW-0645">Protease</keyword>
<evidence type="ECO:0000313" key="9">
    <source>
        <dbReference type="EMBL" id="TMQ71185.1"/>
    </source>
</evidence>
<dbReference type="InterPro" id="IPR036852">
    <property type="entry name" value="Peptidase_S8/S53_dom_sf"/>
</dbReference>
<feature type="chain" id="PRO_5022228326" description="Peptidase S8/S53 domain-containing protein" evidence="7">
    <location>
        <begin position="25"/>
        <end position="482"/>
    </location>
</feature>
<dbReference type="InterPro" id="IPR000209">
    <property type="entry name" value="Peptidase_S8/S53_dom"/>
</dbReference>
<comment type="caution">
    <text evidence="5">Lacks conserved residue(s) required for the propagation of feature annotation.</text>
</comment>
<dbReference type="Gene3D" id="3.40.50.200">
    <property type="entry name" value="Peptidase S8/S53 domain"/>
    <property type="match status" value="1"/>
</dbReference>
<feature type="region of interest" description="Disordered" evidence="6">
    <location>
        <begin position="203"/>
        <end position="224"/>
    </location>
</feature>
<comment type="similarity">
    <text evidence="1 5">Belongs to the peptidase S8 family.</text>
</comment>
<dbReference type="PRINTS" id="PR00723">
    <property type="entry name" value="SUBTILISIN"/>
</dbReference>
<feature type="signal peptide" evidence="7">
    <location>
        <begin position="1"/>
        <end position="24"/>
    </location>
</feature>
<sequence length="482" mass="48758">MNRWHSVSRLAGVLLLLAVTVAHAEVSKLDPAARIALARLRAGGSAQAIGAEHRLSVSAAGELDVFIVGNVTRAQLEAAGARVRTDAGGVFTAWIPMDKVDAVAAIAGVSHIEGAQIDEVNNDLGAASTKAAIFRGPGPSFRGINGAGVIVGNVDTGVNYKHDDFKDALGNTRILKIWDQTSSLGPAPGGFGYGTEWNSAQLNGSPPAPGLGGPGDTNGHGSHTMGIAAGDGSAVGTAGSAPAFTYTGMAPRADIIAVDGSVSGSFSRTQMADGISYIFQQATALGKKCVVNCSIGSSYGPHDGTDPFEQTVDALSGPGKIVVLSAGNDRGASLHADWFVGNPAVTMSVTSPTGSAKSIAITGYYEATEQLNVSITTPLGTTVGPVTLGGVSGAYPGPLTSNGNVYIEDGVSLTSTGDKQVYIELNATNNPSPTLNGTWTITCGGSASAPAAPPTSSPATCRARSSSARWRPGTTRWRSAPG</sequence>
<evidence type="ECO:0000256" key="7">
    <source>
        <dbReference type="SAM" id="SignalP"/>
    </source>
</evidence>
<dbReference type="PROSITE" id="PS51892">
    <property type="entry name" value="SUBTILASE"/>
    <property type="match status" value="1"/>
</dbReference>
<gene>
    <name evidence="9" type="ORF">E6K81_10690</name>
</gene>